<sequence>MIDVTDKVAIVTGGASGMGQICARRLAGRGAKVAIFDVNEQGLEDTAAESDNITAFHCDIADLKDVQAKVAKVNAALGQVELLVHAAALMPSHQLVDHTHEDMERLFRINYFGTTYMIRAVLPAMMARGEGRIVAFGSIAGIALVPKMGAYCATKAAVNAYVEVLQNEIRGSGVRAHLICPPAVNTPLVDQTIETDTPGSIIQAKKSGRLADPEKMIDAIEKGIRKNKDIIYPPGAKLLYLWRALLPKLWWKTVMTFEK</sequence>
<dbReference type="SMART" id="SM00822">
    <property type="entry name" value="PKS_KR"/>
    <property type="match status" value="1"/>
</dbReference>
<feature type="domain" description="Ketoreductase" evidence="3">
    <location>
        <begin position="7"/>
        <end position="185"/>
    </location>
</feature>
<dbReference type="Gene3D" id="3.40.50.720">
    <property type="entry name" value="NAD(P)-binding Rossmann-like Domain"/>
    <property type="match status" value="1"/>
</dbReference>
<dbReference type="CDD" id="cd05233">
    <property type="entry name" value="SDR_c"/>
    <property type="match status" value="1"/>
</dbReference>
<accession>A0ABT3T7M9</accession>
<protein>
    <submittedName>
        <fullName evidence="4">SDR family oxidoreductase</fullName>
    </submittedName>
</protein>
<dbReference type="InterPro" id="IPR002347">
    <property type="entry name" value="SDR_fam"/>
</dbReference>
<dbReference type="InterPro" id="IPR057326">
    <property type="entry name" value="KR_dom"/>
</dbReference>
<dbReference type="PRINTS" id="PR00081">
    <property type="entry name" value="GDHRDH"/>
</dbReference>
<proteinExistence type="inferred from homology"/>
<dbReference type="PROSITE" id="PS00061">
    <property type="entry name" value="ADH_SHORT"/>
    <property type="match status" value="1"/>
</dbReference>
<gene>
    <name evidence="4" type="ORF">EYC82_13005</name>
</gene>
<keyword evidence="2" id="KW-0560">Oxidoreductase</keyword>
<evidence type="ECO:0000256" key="1">
    <source>
        <dbReference type="ARBA" id="ARBA00006484"/>
    </source>
</evidence>
<reference evidence="4" key="1">
    <citation type="submission" date="2019-02" db="EMBL/GenBank/DDBJ databases">
        <authorList>
            <person name="Li S.-H."/>
        </authorList>
    </citation>
    <scope>NUCLEOTIDE SEQUENCE</scope>
    <source>
        <strain evidence="4">IMCC11814</strain>
    </source>
</reference>
<evidence type="ECO:0000313" key="5">
    <source>
        <dbReference type="Proteomes" id="UP001143304"/>
    </source>
</evidence>
<comment type="caution">
    <text evidence="4">The sequence shown here is derived from an EMBL/GenBank/DDBJ whole genome shotgun (WGS) entry which is preliminary data.</text>
</comment>
<dbReference type="SUPFAM" id="SSF51735">
    <property type="entry name" value="NAD(P)-binding Rossmann-fold domains"/>
    <property type="match status" value="1"/>
</dbReference>
<evidence type="ECO:0000313" key="4">
    <source>
        <dbReference type="EMBL" id="MCX2978279.1"/>
    </source>
</evidence>
<dbReference type="Proteomes" id="UP001143304">
    <property type="component" value="Unassembled WGS sequence"/>
</dbReference>
<dbReference type="PANTHER" id="PTHR44196:SF1">
    <property type="entry name" value="DEHYDROGENASE_REDUCTASE SDR FAMILY MEMBER 7B"/>
    <property type="match status" value="1"/>
</dbReference>
<evidence type="ECO:0000256" key="2">
    <source>
        <dbReference type="ARBA" id="ARBA00023002"/>
    </source>
</evidence>
<dbReference type="Pfam" id="PF00106">
    <property type="entry name" value="adh_short"/>
    <property type="match status" value="1"/>
</dbReference>
<dbReference type="RefSeq" id="WP_279249977.1">
    <property type="nucleotide sequence ID" value="NZ_SHNO01000001.1"/>
</dbReference>
<organism evidence="4 5">
    <name type="scientific">Candidatus Marimicrobium litorale</name>
    <dbReference type="NCBI Taxonomy" id="2518991"/>
    <lineage>
        <taxon>Bacteria</taxon>
        <taxon>Pseudomonadati</taxon>
        <taxon>Pseudomonadota</taxon>
        <taxon>Gammaproteobacteria</taxon>
        <taxon>Cellvibrionales</taxon>
        <taxon>Halieaceae</taxon>
        <taxon>Marimicrobium</taxon>
    </lineage>
</organism>
<name>A0ABT3T7M9_9GAMM</name>
<keyword evidence="5" id="KW-1185">Reference proteome</keyword>
<comment type="similarity">
    <text evidence="1">Belongs to the short-chain dehydrogenases/reductases (SDR) family.</text>
</comment>
<dbReference type="InterPro" id="IPR020904">
    <property type="entry name" value="Sc_DH/Rdtase_CS"/>
</dbReference>
<dbReference type="PANTHER" id="PTHR44196">
    <property type="entry name" value="DEHYDROGENASE/REDUCTASE SDR FAMILY MEMBER 7B"/>
    <property type="match status" value="1"/>
</dbReference>
<evidence type="ECO:0000259" key="3">
    <source>
        <dbReference type="SMART" id="SM00822"/>
    </source>
</evidence>
<dbReference type="EMBL" id="SHNO01000001">
    <property type="protein sequence ID" value="MCX2978279.1"/>
    <property type="molecule type" value="Genomic_DNA"/>
</dbReference>
<dbReference type="InterPro" id="IPR036291">
    <property type="entry name" value="NAD(P)-bd_dom_sf"/>
</dbReference>